<name>Q2GYJ5_CHAGB</name>
<dbReference type="HOGENOM" id="CLU_900162_0_0_1"/>
<feature type="compositionally biased region" description="Basic and acidic residues" evidence="1">
    <location>
        <begin position="158"/>
        <end position="167"/>
    </location>
</feature>
<feature type="region of interest" description="Disordered" evidence="1">
    <location>
        <begin position="266"/>
        <end position="309"/>
    </location>
</feature>
<dbReference type="RefSeq" id="XP_001224615.1">
    <property type="nucleotide sequence ID" value="XM_001224614.1"/>
</dbReference>
<accession>Q2GYJ5</accession>
<reference evidence="3" key="1">
    <citation type="journal article" date="2015" name="Genome Announc.">
        <title>Draft genome sequence of the cellulolytic fungus Chaetomium globosum.</title>
        <authorList>
            <person name="Cuomo C.A."/>
            <person name="Untereiner W.A."/>
            <person name="Ma L.-J."/>
            <person name="Grabherr M."/>
            <person name="Birren B.W."/>
        </authorList>
    </citation>
    <scope>NUCLEOTIDE SEQUENCE [LARGE SCALE GENOMIC DNA]</scope>
    <source>
        <strain evidence="3">ATCC 6205 / CBS 148.51 / DSM 1962 / NBRC 6347 / NRRL 1970</strain>
    </source>
</reference>
<dbReference type="GeneID" id="4394437"/>
<organism evidence="2 3">
    <name type="scientific">Chaetomium globosum (strain ATCC 6205 / CBS 148.51 / DSM 1962 / NBRC 6347 / NRRL 1970)</name>
    <name type="common">Soil fungus</name>
    <dbReference type="NCBI Taxonomy" id="306901"/>
    <lineage>
        <taxon>Eukaryota</taxon>
        <taxon>Fungi</taxon>
        <taxon>Dikarya</taxon>
        <taxon>Ascomycota</taxon>
        <taxon>Pezizomycotina</taxon>
        <taxon>Sordariomycetes</taxon>
        <taxon>Sordariomycetidae</taxon>
        <taxon>Sordariales</taxon>
        <taxon>Chaetomiaceae</taxon>
        <taxon>Chaetomium</taxon>
    </lineage>
</organism>
<evidence type="ECO:0000313" key="3">
    <source>
        <dbReference type="Proteomes" id="UP000001056"/>
    </source>
</evidence>
<sequence length="309" mass="34080">MWFTGFTIDPDTVSLNVPKRPNQDPNDFFRAQKRVRLGEAKSILDPLPAQPPELQSFRDTAHRIRIGQWLDADPFGGEDVDCPPNTPIEVQGASVAPTHQVCENLAGQRNTLDTMRKIRQQVNASGADMREPEAQNMDANEEEQQPSELLSDLLAQARRSDQDRTAEDNGFVDPGEEQGHVEEQTRGGLTDGRSARATSSIPHLAGLELEDTTSTIEDQAAPFNLSPFELAFALWEKKHNISRAAHSHLREVLQLVQHIDELRKNPTAEGYGGTPTTSCPTTRYIMEGDTSGPKRAPQSGVVRQIDAGS</sequence>
<dbReference type="VEuPathDB" id="FungiDB:CHGG_06959"/>
<dbReference type="AlphaFoldDB" id="Q2GYJ5"/>
<proteinExistence type="predicted"/>
<keyword evidence="3" id="KW-1185">Reference proteome</keyword>
<dbReference type="InParanoid" id="Q2GYJ5"/>
<evidence type="ECO:0000313" key="2">
    <source>
        <dbReference type="EMBL" id="EAQ85706.1"/>
    </source>
</evidence>
<dbReference type="Proteomes" id="UP000001056">
    <property type="component" value="Unassembled WGS sequence"/>
</dbReference>
<dbReference type="EMBL" id="CH408033">
    <property type="protein sequence ID" value="EAQ85706.1"/>
    <property type="molecule type" value="Genomic_DNA"/>
</dbReference>
<gene>
    <name evidence="2" type="ORF">CHGG_06959</name>
</gene>
<feature type="region of interest" description="Disordered" evidence="1">
    <location>
        <begin position="158"/>
        <end position="199"/>
    </location>
</feature>
<evidence type="ECO:0000256" key="1">
    <source>
        <dbReference type="SAM" id="MobiDB-lite"/>
    </source>
</evidence>
<protein>
    <submittedName>
        <fullName evidence="2">Uncharacterized protein</fullName>
    </submittedName>
</protein>